<dbReference type="InterPro" id="IPR038610">
    <property type="entry name" value="FliK-like_C_sf"/>
</dbReference>
<dbReference type="InterPro" id="IPR052563">
    <property type="entry name" value="FliK"/>
</dbReference>
<evidence type="ECO:0000313" key="4">
    <source>
        <dbReference type="Proteomes" id="UP000255061"/>
    </source>
</evidence>
<dbReference type="EMBL" id="UGYV01000001">
    <property type="protein sequence ID" value="SUI75663.1"/>
    <property type="molecule type" value="Genomic_DNA"/>
</dbReference>
<evidence type="ECO:0000259" key="2">
    <source>
        <dbReference type="Pfam" id="PF02120"/>
    </source>
</evidence>
<dbReference type="Proteomes" id="UP000255061">
    <property type="component" value="Unassembled WGS sequence"/>
</dbReference>
<feature type="domain" description="Flagellar hook-length control protein-like C-terminal" evidence="2">
    <location>
        <begin position="322"/>
        <end position="403"/>
    </location>
</feature>
<dbReference type="CDD" id="cd17470">
    <property type="entry name" value="T3SS_Flik_C"/>
    <property type="match status" value="1"/>
</dbReference>
<dbReference type="PANTHER" id="PTHR37533:SF2">
    <property type="entry name" value="FLAGELLAR HOOK-LENGTH CONTROL PROTEIN"/>
    <property type="match status" value="1"/>
</dbReference>
<keyword evidence="3" id="KW-0282">Flagellum</keyword>
<proteinExistence type="predicted"/>
<protein>
    <submittedName>
        <fullName evidence="3">Flagellar hook-length control protein</fullName>
    </submittedName>
</protein>
<feature type="region of interest" description="Disordered" evidence="1">
    <location>
        <begin position="391"/>
        <end position="419"/>
    </location>
</feature>
<dbReference type="Pfam" id="PF02120">
    <property type="entry name" value="Flg_hook"/>
    <property type="match status" value="1"/>
</dbReference>
<dbReference type="InterPro" id="IPR021136">
    <property type="entry name" value="Flagellar_hook_control-like_C"/>
</dbReference>
<sequence>MQQMTNALLSNTGNTAANSAKISSQTSNNDDFSSTLSSVSASSHSVLSAKKTPVNLDESSQVTSKDKSVDEDKLTDSDDVNLIFAQIDMANGMKKAASEGEILPLTFLDTEGETVITEDKDALSADPSLITPLSTNAVVDTQNISNVIDDTMTLSNQDVKNQSMATNISSAINSDEDNLINQAAIAKSMANNSAQTGLKTANITTSANTLELDTLGSPIASEVSKTETGSKSSLDADSDAAASLLLKDAKLTVAMDISRDNNLIDDDSSFSDLKPASSTHGLSLSQLNRQETVSVQLSLRQGVEQQNQMQEMIQRFSPVMRQQLITMVSQGIQHAEIRLDPPELGHMLVKIQVHGDQTQVQFHVTQSQTRDLVEQAMPRLRELLQDQGMQLADSHVSQGDQGHPRDGNFGDGDGSNHTDMDEIAAEELDLVLNQTTSINSGIDYYA</sequence>
<dbReference type="PANTHER" id="PTHR37533">
    <property type="entry name" value="FLAGELLAR HOOK-LENGTH CONTROL PROTEIN"/>
    <property type="match status" value="1"/>
</dbReference>
<accession>A0A380A976</accession>
<dbReference type="Gene3D" id="3.30.750.140">
    <property type="match status" value="1"/>
</dbReference>
<feature type="region of interest" description="Disordered" evidence="1">
    <location>
        <begin position="18"/>
        <end position="37"/>
    </location>
</feature>
<feature type="compositionally biased region" description="Basic and acidic residues" evidence="1">
    <location>
        <begin position="402"/>
        <end position="419"/>
    </location>
</feature>
<keyword evidence="3" id="KW-0969">Cilium</keyword>
<reference evidence="3 4" key="1">
    <citation type="submission" date="2018-06" db="EMBL/GenBank/DDBJ databases">
        <authorList>
            <consortium name="Pathogen Informatics"/>
            <person name="Doyle S."/>
        </authorList>
    </citation>
    <scope>NUCLEOTIDE SEQUENCE [LARGE SCALE GENOMIC DNA]</scope>
    <source>
        <strain evidence="3 4">NCTC10736</strain>
    </source>
</reference>
<gene>
    <name evidence="3" type="primary">fliK</name>
    <name evidence="3" type="ORF">NCTC10736_01747</name>
</gene>
<evidence type="ECO:0000313" key="3">
    <source>
        <dbReference type="EMBL" id="SUI75663.1"/>
    </source>
</evidence>
<feature type="region of interest" description="Disordered" evidence="1">
    <location>
        <begin position="47"/>
        <end position="73"/>
    </location>
</feature>
<name>A0A380A976_9GAMM</name>
<feature type="compositionally biased region" description="Polar residues" evidence="1">
    <location>
        <begin position="18"/>
        <end position="32"/>
    </location>
</feature>
<keyword evidence="3" id="KW-0966">Cell projection</keyword>
<feature type="compositionally biased region" description="Basic and acidic residues" evidence="1">
    <location>
        <begin position="64"/>
        <end position="73"/>
    </location>
</feature>
<evidence type="ECO:0000256" key="1">
    <source>
        <dbReference type="SAM" id="MobiDB-lite"/>
    </source>
</evidence>
<dbReference type="RefSeq" id="WP_115406002.1">
    <property type="nucleotide sequence ID" value="NZ_UGYV01000001.1"/>
</dbReference>
<organism evidence="3 4">
    <name type="scientific">Shewanella morhuae</name>
    <dbReference type="NCBI Taxonomy" id="365591"/>
    <lineage>
        <taxon>Bacteria</taxon>
        <taxon>Pseudomonadati</taxon>
        <taxon>Pseudomonadota</taxon>
        <taxon>Gammaproteobacteria</taxon>
        <taxon>Alteromonadales</taxon>
        <taxon>Shewanellaceae</taxon>
        <taxon>Shewanella</taxon>
    </lineage>
</organism>
<dbReference type="AlphaFoldDB" id="A0A380A976"/>